<dbReference type="GeneID" id="65128977"/>
<dbReference type="Proteomes" id="UP000594063">
    <property type="component" value="Segment"/>
</dbReference>
<sequence>MKSKKKLFLWLYIPQNSKVQFDPYKSSVTRVEVECTFKKVIRGKHSSIVEYTYTHPRLNKKCTGIVSTALWET</sequence>
<organism evidence="1 2">
    <name type="scientific">uncultured phage cr1_1</name>
    <dbReference type="NCBI Taxonomy" id="2772064"/>
    <lineage>
        <taxon>Viruses</taxon>
        <taxon>Duplodnaviria</taxon>
        <taxon>Heunggongvirae</taxon>
        <taxon>Uroviricota</taxon>
        <taxon>Caudoviricetes</taxon>
        <taxon>Crassvirales</taxon>
        <taxon>Suoliviridae</taxon>
        <taxon>Boorivirinae</taxon>
        <taxon>Culoivirus</taxon>
        <taxon>Culoivirus americanus</taxon>
    </lineage>
</organism>
<dbReference type="KEGG" id="vg:65128977"/>
<protein>
    <submittedName>
        <fullName evidence="1">Uncharacterized protein</fullName>
    </submittedName>
</protein>
<accession>A0A7M1RVR6</accession>
<reference evidence="1 2" key="1">
    <citation type="submission" date="2020-07" db="EMBL/GenBank/DDBJ databases">
        <title>Taxonomic proposal: Crassvirales, a new order of highly abundant and diverse bacterial viruses.</title>
        <authorList>
            <person name="Shkoporov A.N."/>
            <person name="Stockdale S.R."/>
            <person name="Guerin E."/>
            <person name="Ross R.P."/>
            <person name="Hill C."/>
        </authorList>
    </citation>
    <scope>NUCLEOTIDE SEQUENCE [LARGE SCALE GENOMIC DNA]</scope>
</reference>
<dbReference type="RefSeq" id="YP_010110661.1">
    <property type="nucleotide sequence ID" value="NC_055873.1"/>
</dbReference>
<evidence type="ECO:0000313" key="1">
    <source>
        <dbReference type="EMBL" id="QOR58503.1"/>
    </source>
</evidence>
<dbReference type="EMBL" id="MT774380">
    <property type="protein sequence ID" value="QOR58503.1"/>
    <property type="molecule type" value="Genomic_DNA"/>
</dbReference>
<keyword evidence="2" id="KW-1185">Reference proteome</keyword>
<name>A0A7M1RVR6_9CAUD</name>
<proteinExistence type="predicted"/>
<evidence type="ECO:0000313" key="2">
    <source>
        <dbReference type="Proteomes" id="UP000594063"/>
    </source>
</evidence>